<evidence type="ECO:0000259" key="4">
    <source>
        <dbReference type="Pfam" id="PF00586"/>
    </source>
</evidence>
<gene>
    <name evidence="2" type="primary">thiL</name>
    <name evidence="6" type="ORF">QJ522_01820</name>
</gene>
<evidence type="ECO:0000256" key="3">
    <source>
        <dbReference type="SAM" id="MobiDB-lite"/>
    </source>
</evidence>
<dbReference type="SUPFAM" id="SSF55326">
    <property type="entry name" value="PurM N-terminal domain-like"/>
    <property type="match status" value="1"/>
</dbReference>
<reference evidence="6" key="1">
    <citation type="submission" date="2023-05" db="EMBL/GenBank/DDBJ databases">
        <title>Anaerotaeda fermentans gen. nov., sp. nov., a novel anaerobic planctomycete of the new family within the order Sedimentisphaerales isolated from Taman Peninsula, Russia.</title>
        <authorList>
            <person name="Khomyakova M.A."/>
            <person name="Merkel A.Y."/>
            <person name="Slobodkin A.I."/>
        </authorList>
    </citation>
    <scope>NUCLEOTIDE SEQUENCE</scope>
    <source>
        <strain evidence="6">M17dextr</strain>
    </source>
</reference>
<feature type="binding site" evidence="2">
    <location>
        <position position="106"/>
    </location>
    <ligand>
        <name>ATP</name>
        <dbReference type="ChEBI" id="CHEBI:30616"/>
    </ligand>
</feature>
<accession>A0AAW6TQC5</accession>
<feature type="binding site" evidence="2">
    <location>
        <position position="46"/>
    </location>
    <ligand>
        <name>Mg(2+)</name>
        <dbReference type="ChEBI" id="CHEBI:18420"/>
        <label>1</label>
    </ligand>
</feature>
<dbReference type="GO" id="GO:0000287">
    <property type="term" value="F:magnesium ion binding"/>
    <property type="evidence" value="ECO:0007669"/>
    <property type="project" value="UniProtKB-UniRule"/>
</dbReference>
<dbReference type="AlphaFoldDB" id="A0AAW6TQC5"/>
<comment type="pathway">
    <text evidence="2">Cofactor biosynthesis; thiamine diphosphate biosynthesis; thiamine diphosphate from thiamine phosphate: step 1/1.</text>
</comment>
<feature type="domain" description="PurM-like N-terminal" evidence="4">
    <location>
        <begin position="28"/>
        <end position="141"/>
    </location>
</feature>
<dbReference type="PANTHER" id="PTHR30270:SF0">
    <property type="entry name" value="THIAMINE-MONOPHOSPHATE KINASE"/>
    <property type="match status" value="1"/>
</dbReference>
<dbReference type="EMBL" id="JASCXX010000002">
    <property type="protein sequence ID" value="MDI6447765.1"/>
    <property type="molecule type" value="Genomic_DNA"/>
</dbReference>
<dbReference type="HAMAP" id="MF_02128">
    <property type="entry name" value="TMP_kinase"/>
    <property type="match status" value="1"/>
</dbReference>
<dbReference type="GO" id="GO:0009229">
    <property type="term" value="P:thiamine diphosphate biosynthetic process"/>
    <property type="evidence" value="ECO:0007669"/>
    <property type="project" value="UniProtKB-UniRule"/>
</dbReference>
<dbReference type="InterPro" id="IPR016188">
    <property type="entry name" value="PurM-like_N"/>
</dbReference>
<dbReference type="InterPro" id="IPR006283">
    <property type="entry name" value="ThiL-like"/>
</dbReference>
<feature type="binding site" evidence="2">
    <location>
        <position position="152"/>
    </location>
    <ligand>
        <name>ATP</name>
        <dbReference type="ChEBI" id="CHEBI:30616"/>
    </ligand>
</feature>
<dbReference type="GO" id="GO:0005524">
    <property type="term" value="F:ATP binding"/>
    <property type="evidence" value="ECO:0007669"/>
    <property type="project" value="UniProtKB-UniRule"/>
</dbReference>
<organism evidence="6 7">
    <name type="scientific">Anaerobaca lacustris</name>
    <dbReference type="NCBI Taxonomy" id="3044600"/>
    <lineage>
        <taxon>Bacteria</taxon>
        <taxon>Pseudomonadati</taxon>
        <taxon>Planctomycetota</taxon>
        <taxon>Phycisphaerae</taxon>
        <taxon>Sedimentisphaerales</taxon>
        <taxon>Anaerobacaceae</taxon>
        <taxon>Anaerobaca</taxon>
    </lineage>
</organism>
<dbReference type="SUPFAM" id="SSF56042">
    <property type="entry name" value="PurM C-terminal domain-like"/>
    <property type="match status" value="1"/>
</dbReference>
<comment type="function">
    <text evidence="2">Catalyzes the ATP-dependent phosphorylation of thiamine-monophosphate (TMP) to form thiamine-pyrophosphate (TPP), the active form of vitamin B1.</text>
</comment>
<feature type="domain" description="PurM-like C-terminal" evidence="5">
    <location>
        <begin position="174"/>
        <end position="288"/>
    </location>
</feature>
<keyword evidence="2" id="KW-0418">Kinase</keyword>
<dbReference type="PANTHER" id="PTHR30270">
    <property type="entry name" value="THIAMINE-MONOPHOSPHATE KINASE"/>
    <property type="match status" value="1"/>
</dbReference>
<dbReference type="EC" id="2.7.4.16" evidence="2"/>
<protein>
    <recommendedName>
        <fullName evidence="2">Thiamine-monophosphate kinase</fullName>
        <shortName evidence="2">TMP kinase</shortName>
        <shortName evidence="2">Thiamine-phosphate kinase</shortName>
        <ecNumber evidence="2">2.7.4.16</ecNumber>
    </recommendedName>
</protein>
<feature type="binding site" evidence="2">
    <location>
        <position position="124"/>
    </location>
    <ligand>
        <name>Mg(2+)</name>
        <dbReference type="ChEBI" id="CHEBI:18420"/>
        <label>1</label>
    </ligand>
</feature>
<feature type="region of interest" description="Disordered" evidence="3">
    <location>
        <begin position="290"/>
        <end position="309"/>
    </location>
</feature>
<keyword evidence="2" id="KW-0067">ATP-binding</keyword>
<comment type="catalytic activity">
    <reaction evidence="2">
        <text>thiamine phosphate + ATP = thiamine diphosphate + ADP</text>
        <dbReference type="Rhea" id="RHEA:15913"/>
        <dbReference type="ChEBI" id="CHEBI:30616"/>
        <dbReference type="ChEBI" id="CHEBI:37575"/>
        <dbReference type="ChEBI" id="CHEBI:58937"/>
        <dbReference type="ChEBI" id="CHEBI:456216"/>
        <dbReference type="EC" id="2.7.4.16"/>
    </reaction>
</comment>
<feature type="binding site" evidence="2">
    <location>
        <position position="201"/>
    </location>
    <ligand>
        <name>ATP</name>
        <dbReference type="ChEBI" id="CHEBI:30616"/>
    </ligand>
</feature>
<feature type="binding site" evidence="2">
    <location>
        <position position="76"/>
    </location>
    <ligand>
        <name>Mg(2+)</name>
        <dbReference type="ChEBI" id="CHEBI:18420"/>
        <label>2</label>
    </ligand>
</feature>
<dbReference type="Pfam" id="PF02769">
    <property type="entry name" value="AIRS_C"/>
    <property type="match status" value="1"/>
</dbReference>
<evidence type="ECO:0000313" key="7">
    <source>
        <dbReference type="Proteomes" id="UP001431776"/>
    </source>
</evidence>
<dbReference type="InterPro" id="IPR036676">
    <property type="entry name" value="PurM-like_C_sf"/>
</dbReference>
<comment type="caution">
    <text evidence="6">The sequence shown here is derived from an EMBL/GenBank/DDBJ whole genome shotgun (WGS) entry which is preliminary data.</text>
</comment>
<evidence type="ECO:0000256" key="2">
    <source>
        <dbReference type="HAMAP-Rule" id="MF_02128"/>
    </source>
</evidence>
<keyword evidence="2" id="KW-0547">Nucleotide-binding</keyword>
<feature type="binding site" evidence="2">
    <location>
        <position position="202"/>
    </location>
    <ligand>
        <name>Mg(2+)</name>
        <dbReference type="ChEBI" id="CHEBI:18420"/>
        <label>5</label>
    </ligand>
</feature>
<dbReference type="GO" id="GO:0009030">
    <property type="term" value="F:thiamine-phosphate kinase activity"/>
    <property type="evidence" value="ECO:0007669"/>
    <property type="project" value="UniProtKB-UniRule"/>
</dbReference>
<feature type="binding site" evidence="2">
    <location>
        <position position="47"/>
    </location>
    <ligand>
        <name>Mg(2+)</name>
        <dbReference type="ChEBI" id="CHEBI:18420"/>
        <label>1</label>
    </ligand>
</feature>
<name>A0AAW6TQC5_9BACT</name>
<feature type="binding site" evidence="2">
    <location>
        <position position="247"/>
    </location>
    <ligand>
        <name>substrate</name>
    </ligand>
</feature>
<keyword evidence="2" id="KW-0808">Transferase</keyword>
<feature type="binding site" evidence="2">
    <location>
        <position position="30"/>
    </location>
    <ligand>
        <name>Mg(2+)</name>
        <dbReference type="ChEBI" id="CHEBI:18420"/>
        <label>4</label>
    </ligand>
</feature>
<comment type="miscellaneous">
    <text evidence="2">Reaction mechanism of ThiL seems to utilize a direct, inline transfer of the gamma-phosphate of ATP to TMP rather than a phosphorylated enzyme intermediate.</text>
</comment>
<dbReference type="InterPro" id="IPR010918">
    <property type="entry name" value="PurM-like_C_dom"/>
</dbReference>
<feature type="binding site" evidence="2">
    <location>
        <begin position="123"/>
        <end position="124"/>
    </location>
    <ligand>
        <name>ATP</name>
        <dbReference type="ChEBI" id="CHEBI:30616"/>
    </ligand>
</feature>
<comment type="similarity">
    <text evidence="2">Belongs to the thiamine-monophosphate kinase family.</text>
</comment>
<evidence type="ECO:0000256" key="1">
    <source>
        <dbReference type="ARBA" id="ARBA00022977"/>
    </source>
</evidence>
<keyword evidence="7" id="KW-1185">Reference proteome</keyword>
<keyword evidence="1 2" id="KW-0784">Thiamine biosynthesis</keyword>
<feature type="binding site" evidence="2">
    <location>
        <position position="30"/>
    </location>
    <ligand>
        <name>Mg(2+)</name>
        <dbReference type="ChEBI" id="CHEBI:18420"/>
        <label>3</label>
    </ligand>
</feature>
<feature type="binding site" evidence="2">
    <location>
        <position position="199"/>
    </location>
    <ligand>
        <name>Mg(2+)</name>
        <dbReference type="ChEBI" id="CHEBI:18420"/>
        <label>3</label>
    </ligand>
</feature>
<dbReference type="RefSeq" id="WP_349243177.1">
    <property type="nucleotide sequence ID" value="NZ_JASCXX010000002.1"/>
</dbReference>
<feature type="binding site" evidence="2">
    <location>
        <position position="54"/>
    </location>
    <ligand>
        <name>substrate</name>
    </ligand>
</feature>
<keyword evidence="2" id="KW-0479">Metal-binding</keyword>
<dbReference type="GO" id="GO:0009228">
    <property type="term" value="P:thiamine biosynthetic process"/>
    <property type="evidence" value="ECO:0007669"/>
    <property type="project" value="UniProtKB-KW"/>
</dbReference>
<feature type="binding site" evidence="2">
    <location>
        <position position="76"/>
    </location>
    <ligand>
        <name>Mg(2+)</name>
        <dbReference type="ChEBI" id="CHEBI:18420"/>
        <label>4</label>
    </ligand>
</feature>
<dbReference type="Gene3D" id="3.90.650.10">
    <property type="entry name" value="PurM-like C-terminal domain"/>
    <property type="match status" value="1"/>
</dbReference>
<dbReference type="Gene3D" id="3.30.1330.10">
    <property type="entry name" value="PurM-like, N-terminal domain"/>
    <property type="match status" value="1"/>
</dbReference>
<keyword evidence="2" id="KW-0460">Magnesium</keyword>
<proteinExistence type="inferred from homology"/>
<feature type="binding site" evidence="2">
    <location>
        <position position="76"/>
    </location>
    <ligand>
        <name>Mg(2+)</name>
        <dbReference type="ChEBI" id="CHEBI:18420"/>
        <label>3</label>
    </ligand>
</feature>
<dbReference type="Pfam" id="PF00586">
    <property type="entry name" value="AIRS"/>
    <property type="match status" value="1"/>
</dbReference>
<dbReference type="InterPro" id="IPR036921">
    <property type="entry name" value="PurM-like_N_sf"/>
</dbReference>
<dbReference type="CDD" id="cd02194">
    <property type="entry name" value="ThiL"/>
    <property type="match status" value="1"/>
</dbReference>
<feature type="binding site" evidence="2">
    <location>
        <position position="45"/>
    </location>
    <ligand>
        <name>Mg(2+)</name>
        <dbReference type="ChEBI" id="CHEBI:18420"/>
        <label>4</label>
    </ligand>
</feature>
<evidence type="ECO:0000313" key="6">
    <source>
        <dbReference type="EMBL" id="MDI6447765.1"/>
    </source>
</evidence>
<sequence length="309" mass="32902">MRPHEDDITAWFHQQSRIDPSLFPIGIGDDMAEVCLGDAASVLITTDMLLDGSHFDLTTATLEQVGYKAMVASLSDCAAMATVPLAAVVAVALPPGFGQSRLKQLYAGIALAAEKYDCPLIGGDITSWRQSHPFAVNVTMLSRRAANAPVRRNGAKAGDAVCVTGSLGGSLLRKHLAFEPRVREALKLAQTVTLNAMMDISDGLSTDLNRICEQSGVGAILDAASIPISDDARTLADPLAAALHDGEDFELLFTLASEQCTRLMQAWDDPTPISQIGRIAEGSGMKVRMPDGRMAELTPGGYDHLNEPE</sequence>
<feature type="binding site" evidence="2">
    <location>
        <position position="47"/>
    </location>
    <ligand>
        <name>Mg(2+)</name>
        <dbReference type="ChEBI" id="CHEBI:18420"/>
        <label>2</label>
    </ligand>
</feature>
<feature type="binding site" evidence="2">
    <location>
        <position position="302"/>
    </location>
    <ligand>
        <name>substrate</name>
    </ligand>
</feature>
<dbReference type="PIRSF" id="PIRSF005303">
    <property type="entry name" value="Thiam_monoph_kin"/>
    <property type="match status" value="1"/>
</dbReference>
<dbReference type="Proteomes" id="UP001431776">
    <property type="component" value="Unassembled WGS sequence"/>
</dbReference>
<evidence type="ECO:0000259" key="5">
    <source>
        <dbReference type="Pfam" id="PF02769"/>
    </source>
</evidence>